<name>A0AAV7VQ53_PLEWA</name>
<evidence type="ECO:0000313" key="1">
    <source>
        <dbReference type="EMBL" id="KAJ1203001.1"/>
    </source>
</evidence>
<sequence length="115" mass="12041">MTGPDALAGKSLLMAKACNIHGALTEKAARTARTSRPPGTGQSGLAGLVSSCLLSPQEDLHQFVRDLPMPCLSLDDLDSLDAEVTGDNLWAALAPLQPGKAPGPKGFPQEYWCLV</sequence>
<evidence type="ECO:0000313" key="2">
    <source>
        <dbReference type="Proteomes" id="UP001066276"/>
    </source>
</evidence>
<dbReference type="Proteomes" id="UP001066276">
    <property type="component" value="Chromosome 2_1"/>
</dbReference>
<dbReference type="EMBL" id="JANPWB010000003">
    <property type="protein sequence ID" value="KAJ1203001.1"/>
    <property type="molecule type" value="Genomic_DNA"/>
</dbReference>
<keyword evidence="2" id="KW-1185">Reference proteome</keyword>
<gene>
    <name evidence="1" type="ORF">NDU88_006796</name>
</gene>
<reference evidence="1" key="1">
    <citation type="journal article" date="2022" name="bioRxiv">
        <title>Sequencing and chromosome-scale assembly of the giantPleurodeles waltlgenome.</title>
        <authorList>
            <person name="Brown T."/>
            <person name="Elewa A."/>
            <person name="Iarovenko S."/>
            <person name="Subramanian E."/>
            <person name="Araus A.J."/>
            <person name="Petzold A."/>
            <person name="Susuki M."/>
            <person name="Suzuki K.-i.T."/>
            <person name="Hayashi T."/>
            <person name="Toyoda A."/>
            <person name="Oliveira C."/>
            <person name="Osipova E."/>
            <person name="Leigh N.D."/>
            <person name="Simon A."/>
            <person name="Yun M.H."/>
        </authorList>
    </citation>
    <scope>NUCLEOTIDE SEQUENCE</scope>
    <source>
        <strain evidence="1">20211129_DDA</strain>
        <tissue evidence="1">Liver</tissue>
    </source>
</reference>
<proteinExistence type="predicted"/>
<accession>A0AAV7VQ53</accession>
<protein>
    <submittedName>
        <fullName evidence="1">Uncharacterized protein</fullName>
    </submittedName>
</protein>
<dbReference type="AlphaFoldDB" id="A0AAV7VQ53"/>
<comment type="caution">
    <text evidence="1">The sequence shown here is derived from an EMBL/GenBank/DDBJ whole genome shotgun (WGS) entry which is preliminary data.</text>
</comment>
<organism evidence="1 2">
    <name type="scientific">Pleurodeles waltl</name>
    <name type="common">Iberian ribbed newt</name>
    <dbReference type="NCBI Taxonomy" id="8319"/>
    <lineage>
        <taxon>Eukaryota</taxon>
        <taxon>Metazoa</taxon>
        <taxon>Chordata</taxon>
        <taxon>Craniata</taxon>
        <taxon>Vertebrata</taxon>
        <taxon>Euteleostomi</taxon>
        <taxon>Amphibia</taxon>
        <taxon>Batrachia</taxon>
        <taxon>Caudata</taxon>
        <taxon>Salamandroidea</taxon>
        <taxon>Salamandridae</taxon>
        <taxon>Pleurodelinae</taxon>
        <taxon>Pleurodeles</taxon>
    </lineage>
</organism>